<keyword evidence="2" id="KW-1185">Reference proteome</keyword>
<dbReference type="AlphaFoldDB" id="A0A6G1GPC7"/>
<name>A0A6G1GPC7_9PEZI</name>
<protein>
    <submittedName>
        <fullName evidence="1">Uncharacterized protein</fullName>
    </submittedName>
</protein>
<evidence type="ECO:0000313" key="1">
    <source>
        <dbReference type="EMBL" id="KAF1982660.1"/>
    </source>
</evidence>
<proteinExistence type="predicted"/>
<dbReference type="EMBL" id="ML977182">
    <property type="protein sequence ID" value="KAF1982660.1"/>
    <property type="molecule type" value="Genomic_DNA"/>
</dbReference>
<organism evidence="1 2">
    <name type="scientific">Aulographum hederae CBS 113979</name>
    <dbReference type="NCBI Taxonomy" id="1176131"/>
    <lineage>
        <taxon>Eukaryota</taxon>
        <taxon>Fungi</taxon>
        <taxon>Dikarya</taxon>
        <taxon>Ascomycota</taxon>
        <taxon>Pezizomycotina</taxon>
        <taxon>Dothideomycetes</taxon>
        <taxon>Pleosporomycetidae</taxon>
        <taxon>Aulographales</taxon>
        <taxon>Aulographaceae</taxon>
    </lineage>
</organism>
<reference evidence="1" key="1">
    <citation type="journal article" date="2020" name="Stud. Mycol.">
        <title>101 Dothideomycetes genomes: a test case for predicting lifestyles and emergence of pathogens.</title>
        <authorList>
            <person name="Haridas S."/>
            <person name="Albert R."/>
            <person name="Binder M."/>
            <person name="Bloem J."/>
            <person name="Labutti K."/>
            <person name="Salamov A."/>
            <person name="Andreopoulos B."/>
            <person name="Baker S."/>
            <person name="Barry K."/>
            <person name="Bills G."/>
            <person name="Bluhm B."/>
            <person name="Cannon C."/>
            <person name="Castanera R."/>
            <person name="Culley D."/>
            <person name="Daum C."/>
            <person name="Ezra D."/>
            <person name="Gonzalez J."/>
            <person name="Henrissat B."/>
            <person name="Kuo A."/>
            <person name="Liang C."/>
            <person name="Lipzen A."/>
            <person name="Lutzoni F."/>
            <person name="Magnuson J."/>
            <person name="Mondo S."/>
            <person name="Nolan M."/>
            <person name="Ohm R."/>
            <person name="Pangilinan J."/>
            <person name="Park H.-J."/>
            <person name="Ramirez L."/>
            <person name="Alfaro M."/>
            <person name="Sun H."/>
            <person name="Tritt A."/>
            <person name="Yoshinaga Y."/>
            <person name="Zwiers L.-H."/>
            <person name="Turgeon B."/>
            <person name="Goodwin S."/>
            <person name="Spatafora J."/>
            <person name="Crous P."/>
            <person name="Grigoriev I."/>
        </authorList>
    </citation>
    <scope>NUCLEOTIDE SEQUENCE</scope>
    <source>
        <strain evidence="1">CBS 113979</strain>
    </source>
</reference>
<accession>A0A6G1GPC7</accession>
<dbReference type="Proteomes" id="UP000800041">
    <property type="component" value="Unassembled WGS sequence"/>
</dbReference>
<sequence length="164" mass="18036">MSEWAEEIPGPRILGRLVNMASRRTDGRMDLSAARHCGPGTRAVRWARNTWVPGALGSGVWGSGGLEAVWGRARGFSLPSETSFKWPCRVRAAGGAPTVIERDYGPVSGRPGSRRHVVLPFTDLSVVVRSTWCSPDCGPRHRSGPGPESGFRWDCFGDCYRRRR</sequence>
<evidence type="ECO:0000313" key="2">
    <source>
        <dbReference type="Proteomes" id="UP000800041"/>
    </source>
</evidence>
<gene>
    <name evidence="1" type="ORF">K402DRAFT_191917</name>
</gene>